<dbReference type="Pfam" id="PF00005">
    <property type="entry name" value="ABC_tran"/>
    <property type="match status" value="1"/>
</dbReference>
<evidence type="ECO:0000313" key="8">
    <source>
        <dbReference type="Proteomes" id="UP000287527"/>
    </source>
</evidence>
<protein>
    <submittedName>
        <fullName evidence="7">ABC transporter ATP-binding protein</fullName>
    </submittedName>
</protein>
<keyword evidence="4" id="KW-0547">Nucleotide-binding</keyword>
<organism evidence="7 8">
    <name type="scientific">Flavobacterium cerinum</name>
    <dbReference type="NCBI Taxonomy" id="2502784"/>
    <lineage>
        <taxon>Bacteria</taxon>
        <taxon>Pseudomonadati</taxon>
        <taxon>Bacteroidota</taxon>
        <taxon>Flavobacteriia</taxon>
        <taxon>Flavobacteriales</taxon>
        <taxon>Flavobacteriaceae</taxon>
        <taxon>Flavobacterium</taxon>
    </lineage>
</organism>
<dbReference type="EMBL" id="SBII01000009">
    <property type="protein sequence ID" value="RWW98852.1"/>
    <property type="molecule type" value="Genomic_DNA"/>
</dbReference>
<evidence type="ECO:0000256" key="3">
    <source>
        <dbReference type="ARBA" id="ARBA00022458"/>
    </source>
</evidence>
<keyword evidence="5 7" id="KW-0067">ATP-binding</keyword>
<dbReference type="OrthoDB" id="963173at2"/>
<sequence>MNDFQKSFEEVKDLIKFGDYALAIKRLLDFTLDTQNIEFYKKTDQFLDWIDENQNSTTLPEKILTLVNDLYAFLSDKPLKTKEKILEANGLIKKYSSSFSLGPINLELFEGDIVGLVGENGNGKTTLLRLLCGELYNSSGSIKYNFDYEDHYDLRTKLVYIPQRTDTWHGSMYENLVFTAAYYGYTPEENNLIVNLTIARLGLRKFRNHKWKDLSSGYKMRFELARMLLRKPRVLLIDEPLANLDILAQQTILEDFKAIAKSPFRPIGIILSSQQLYEVEKTSDQVIFLKNGIQKNLHNTTINDSEKENDLIIEFDSEWSQGSLNKVLSQKKLISLQFNGGTYIATFDNTKTMNDFMGDIIENNIPVNYMRNISNSTRRFFVS</sequence>
<dbReference type="CDD" id="cd03230">
    <property type="entry name" value="ABC_DR_subfamily_A"/>
    <property type="match status" value="1"/>
</dbReference>
<dbReference type="SUPFAM" id="SSF52540">
    <property type="entry name" value="P-loop containing nucleoside triphosphate hydrolases"/>
    <property type="match status" value="1"/>
</dbReference>
<comment type="caution">
    <text evidence="7">The sequence shown here is derived from an EMBL/GenBank/DDBJ whole genome shotgun (WGS) entry which is preliminary data.</text>
</comment>
<gene>
    <name evidence="7" type="ORF">EPI11_13075</name>
</gene>
<keyword evidence="8" id="KW-1185">Reference proteome</keyword>
<reference evidence="7 8" key="1">
    <citation type="submission" date="2019-01" db="EMBL/GenBank/DDBJ databases">
        <title>Flavobacterium sp. nov.,isolated from freshwater.</title>
        <authorList>
            <person name="Zhang R."/>
            <person name="Du Z.-J."/>
        </authorList>
    </citation>
    <scope>NUCLEOTIDE SEQUENCE [LARGE SCALE GENOMIC DNA]</scope>
    <source>
        <strain evidence="7 8">1E403</strain>
    </source>
</reference>
<dbReference type="InterPro" id="IPR003439">
    <property type="entry name" value="ABC_transporter-like_ATP-bd"/>
</dbReference>
<evidence type="ECO:0000313" key="7">
    <source>
        <dbReference type="EMBL" id="RWW98852.1"/>
    </source>
</evidence>
<feature type="domain" description="ABC transporter" evidence="6">
    <location>
        <begin position="86"/>
        <end position="316"/>
    </location>
</feature>
<evidence type="ECO:0000256" key="2">
    <source>
        <dbReference type="ARBA" id="ARBA00022448"/>
    </source>
</evidence>
<dbReference type="GO" id="GO:0016887">
    <property type="term" value="F:ATP hydrolysis activity"/>
    <property type="evidence" value="ECO:0007669"/>
    <property type="project" value="InterPro"/>
</dbReference>
<evidence type="ECO:0000256" key="4">
    <source>
        <dbReference type="ARBA" id="ARBA00022741"/>
    </source>
</evidence>
<dbReference type="Gene3D" id="3.40.50.300">
    <property type="entry name" value="P-loop containing nucleotide triphosphate hydrolases"/>
    <property type="match status" value="1"/>
</dbReference>
<evidence type="ECO:0000259" key="6">
    <source>
        <dbReference type="PROSITE" id="PS50893"/>
    </source>
</evidence>
<dbReference type="AlphaFoldDB" id="A0A3S3Q841"/>
<name>A0A3S3Q841_9FLAO</name>
<dbReference type="PANTHER" id="PTHR42711:SF5">
    <property type="entry name" value="ABC TRANSPORTER ATP-BINDING PROTEIN NATA"/>
    <property type="match status" value="1"/>
</dbReference>
<proteinExistence type="inferred from homology"/>
<accession>A0A3S3Q841</accession>
<dbReference type="GO" id="GO:0005524">
    <property type="term" value="F:ATP binding"/>
    <property type="evidence" value="ECO:0007669"/>
    <property type="project" value="UniProtKB-KW"/>
</dbReference>
<dbReference type="PANTHER" id="PTHR42711">
    <property type="entry name" value="ABC TRANSPORTER ATP-BINDING PROTEIN"/>
    <property type="match status" value="1"/>
</dbReference>
<keyword evidence="3" id="KW-0536">Nodulation</keyword>
<comment type="similarity">
    <text evidence="1">Belongs to the ABC transporter superfamily.</text>
</comment>
<evidence type="ECO:0000256" key="5">
    <source>
        <dbReference type="ARBA" id="ARBA00022840"/>
    </source>
</evidence>
<dbReference type="InterPro" id="IPR003593">
    <property type="entry name" value="AAA+_ATPase"/>
</dbReference>
<dbReference type="RefSeq" id="WP_128390428.1">
    <property type="nucleotide sequence ID" value="NZ_SBII01000009.1"/>
</dbReference>
<dbReference type="PROSITE" id="PS50893">
    <property type="entry name" value="ABC_TRANSPORTER_2"/>
    <property type="match status" value="1"/>
</dbReference>
<evidence type="ECO:0000256" key="1">
    <source>
        <dbReference type="ARBA" id="ARBA00005417"/>
    </source>
</evidence>
<dbReference type="InterPro" id="IPR050763">
    <property type="entry name" value="ABC_transporter_ATP-binding"/>
</dbReference>
<dbReference type="SMART" id="SM00382">
    <property type="entry name" value="AAA"/>
    <property type="match status" value="1"/>
</dbReference>
<dbReference type="InterPro" id="IPR027417">
    <property type="entry name" value="P-loop_NTPase"/>
</dbReference>
<keyword evidence="2" id="KW-0813">Transport</keyword>
<dbReference type="Proteomes" id="UP000287527">
    <property type="component" value="Unassembled WGS sequence"/>
</dbReference>